<dbReference type="Proteomes" id="UP001440612">
    <property type="component" value="Chromosome"/>
</dbReference>
<accession>A0ABZ2V2H5</accession>
<gene>
    <name evidence="2" type="ORF">AABB29_16120</name>
</gene>
<evidence type="ECO:0000313" key="2">
    <source>
        <dbReference type="EMBL" id="WZC48370.1"/>
    </source>
</evidence>
<feature type="compositionally biased region" description="Polar residues" evidence="1">
    <location>
        <begin position="107"/>
        <end position="116"/>
    </location>
</feature>
<organism evidence="2 3">
    <name type="scientific">Yoonia phaeophyticola</name>
    <dbReference type="NCBI Taxonomy" id="3137369"/>
    <lineage>
        <taxon>Bacteria</taxon>
        <taxon>Pseudomonadati</taxon>
        <taxon>Pseudomonadota</taxon>
        <taxon>Alphaproteobacteria</taxon>
        <taxon>Rhodobacterales</taxon>
        <taxon>Paracoccaceae</taxon>
        <taxon>Yoonia</taxon>
    </lineage>
</organism>
<protein>
    <recommendedName>
        <fullName evidence="4">Mu-like prophage FluMu N-terminal domain-containing protein</fullName>
    </recommendedName>
</protein>
<proteinExistence type="predicted"/>
<evidence type="ECO:0000256" key="1">
    <source>
        <dbReference type="SAM" id="MobiDB-lite"/>
    </source>
</evidence>
<feature type="region of interest" description="Disordered" evidence="1">
    <location>
        <begin position="1"/>
        <end position="25"/>
    </location>
</feature>
<feature type="compositionally biased region" description="Low complexity" evidence="1">
    <location>
        <begin position="88"/>
        <end position="98"/>
    </location>
</feature>
<evidence type="ECO:0000313" key="3">
    <source>
        <dbReference type="Proteomes" id="UP001440612"/>
    </source>
</evidence>
<feature type="region of interest" description="Disordered" evidence="1">
    <location>
        <begin position="58"/>
        <end position="116"/>
    </location>
</feature>
<dbReference type="EMBL" id="CP150951">
    <property type="protein sequence ID" value="WZC48370.1"/>
    <property type="molecule type" value="Genomic_DNA"/>
</dbReference>
<reference evidence="3" key="1">
    <citation type="submission" date="2024-04" db="EMBL/GenBank/DDBJ databases">
        <title>Phylogenomic analyses of a clade within the roseobacter group suggest taxonomic reassignments of species of the genera Aestuariivita, Citreicella, Loktanella, Nautella, Pelagibaca, Ruegeria, Thalassobius, Thiobacimonas and Tropicibacter, and the proposal o.</title>
        <authorList>
            <person name="Jeon C.O."/>
        </authorList>
    </citation>
    <scope>NUCLEOTIDE SEQUENCE [LARGE SCALE GENOMIC DNA]</scope>
    <source>
        <strain evidence="3">BS5-3</strain>
    </source>
</reference>
<evidence type="ECO:0008006" key="4">
    <source>
        <dbReference type="Google" id="ProtNLM"/>
    </source>
</evidence>
<name>A0ABZ2V2H5_9RHOB</name>
<sequence length="116" mass="12253">MDSSVTFAPKSVAAAPYVPNKEPTRDTKVPIVEKMEGAATIPTNKPFVAQVVSARLSGTEFPEQPGEIAPDERTLRPYSTPMLPSDGNAEAEMAAAPDAENDAKTQDPAQPVNTDA</sequence>
<dbReference type="RefSeq" id="WP_341366486.1">
    <property type="nucleotide sequence ID" value="NZ_CP150951.2"/>
</dbReference>
<keyword evidence="3" id="KW-1185">Reference proteome</keyword>